<keyword evidence="1 3" id="KW-0732">Signal</keyword>
<dbReference type="SUPFAM" id="SSF57184">
    <property type="entry name" value="Growth factor receptor domain"/>
    <property type="match status" value="1"/>
</dbReference>
<evidence type="ECO:0000313" key="6">
    <source>
        <dbReference type="Proteomes" id="UP000011518"/>
    </source>
</evidence>
<dbReference type="GO" id="GO:0007155">
    <property type="term" value="P:cell adhesion"/>
    <property type="evidence" value="ECO:0007669"/>
    <property type="project" value="TreeGrafter"/>
</dbReference>
<dbReference type="GO" id="GO:0005178">
    <property type="term" value="F:integrin binding"/>
    <property type="evidence" value="ECO:0007669"/>
    <property type="project" value="TreeGrafter"/>
</dbReference>
<evidence type="ECO:0000256" key="3">
    <source>
        <dbReference type="SAM" id="SignalP"/>
    </source>
</evidence>
<dbReference type="GO" id="GO:0005615">
    <property type="term" value="C:extracellular space"/>
    <property type="evidence" value="ECO:0007669"/>
    <property type="project" value="TreeGrafter"/>
</dbReference>
<sequence length="120" mass="12663">MLQTHLLAFSFLGLLSKVCAQLCPTSCACPWPPPRCLPGAPLVLDGCGCCRVCARRLGEPCDHLHVCDASQGLVCQQGEGPGGQGAVCLCKQVCGTAGGVRGRARSESRIREQRPLWLSS</sequence>
<protein>
    <submittedName>
        <fullName evidence="5">WNT1-inducible-signaling pathway protein 2</fullName>
    </submittedName>
</protein>
<feature type="chain" id="PRO_5004000198" evidence="3">
    <location>
        <begin position="21"/>
        <end position="120"/>
    </location>
</feature>
<evidence type="ECO:0000256" key="2">
    <source>
        <dbReference type="ARBA" id="ARBA00023157"/>
    </source>
</evidence>
<dbReference type="EMBL" id="KB320638">
    <property type="protein sequence ID" value="ELW66766.1"/>
    <property type="molecule type" value="Genomic_DNA"/>
</dbReference>
<dbReference type="GO" id="GO:0008201">
    <property type="term" value="F:heparin binding"/>
    <property type="evidence" value="ECO:0007669"/>
    <property type="project" value="TreeGrafter"/>
</dbReference>
<evidence type="ECO:0000313" key="5">
    <source>
        <dbReference type="EMBL" id="ELW66766.1"/>
    </source>
</evidence>
<feature type="signal peptide" evidence="3">
    <location>
        <begin position="1"/>
        <end position="20"/>
    </location>
</feature>
<keyword evidence="2" id="KW-1015">Disulfide bond</keyword>
<dbReference type="AlphaFoldDB" id="L9KVC7"/>
<feature type="domain" description="IGFBP N-terminal" evidence="4">
    <location>
        <begin position="19"/>
        <end position="91"/>
    </location>
</feature>
<dbReference type="Proteomes" id="UP000011518">
    <property type="component" value="Unassembled WGS sequence"/>
</dbReference>
<reference evidence="6" key="1">
    <citation type="submission" date="2012-07" db="EMBL/GenBank/DDBJ databases">
        <title>Genome of the Chinese tree shrew, a rising model animal genetically related to primates.</title>
        <authorList>
            <person name="Zhang G."/>
            <person name="Fan Y."/>
            <person name="Yao Y."/>
            <person name="Huang Z."/>
        </authorList>
    </citation>
    <scope>NUCLEOTIDE SEQUENCE [LARGE SCALE GENOMIC DNA]</scope>
</reference>
<dbReference type="SMART" id="SM00121">
    <property type="entry name" value="IB"/>
    <property type="match status" value="1"/>
</dbReference>
<dbReference type="InterPro" id="IPR050941">
    <property type="entry name" value="CCN"/>
</dbReference>
<gene>
    <name evidence="5" type="ORF">TREES_T100011875</name>
</gene>
<organism evidence="5 6">
    <name type="scientific">Tupaia chinensis</name>
    <name type="common">Chinese tree shrew</name>
    <name type="synonym">Tupaia belangeri chinensis</name>
    <dbReference type="NCBI Taxonomy" id="246437"/>
    <lineage>
        <taxon>Eukaryota</taxon>
        <taxon>Metazoa</taxon>
        <taxon>Chordata</taxon>
        <taxon>Craniata</taxon>
        <taxon>Vertebrata</taxon>
        <taxon>Euteleostomi</taxon>
        <taxon>Mammalia</taxon>
        <taxon>Eutheria</taxon>
        <taxon>Euarchontoglires</taxon>
        <taxon>Scandentia</taxon>
        <taxon>Tupaiidae</taxon>
        <taxon>Tupaia</taxon>
    </lineage>
</organism>
<dbReference type="GO" id="GO:0045597">
    <property type="term" value="P:positive regulation of cell differentiation"/>
    <property type="evidence" value="ECO:0007669"/>
    <property type="project" value="TreeGrafter"/>
</dbReference>
<keyword evidence="6" id="KW-1185">Reference proteome</keyword>
<dbReference type="PANTHER" id="PTHR11348">
    <property type="entry name" value="CONNECTIVE TISSUE GROWTH FACTOR-RELATED"/>
    <property type="match status" value="1"/>
</dbReference>
<dbReference type="InterPro" id="IPR000867">
    <property type="entry name" value="IGFBP-like"/>
</dbReference>
<dbReference type="GO" id="GO:0031012">
    <property type="term" value="C:extracellular matrix"/>
    <property type="evidence" value="ECO:0007669"/>
    <property type="project" value="TreeGrafter"/>
</dbReference>
<dbReference type="InParanoid" id="L9KVC7"/>
<dbReference type="PANTHER" id="PTHR11348:SF22">
    <property type="entry name" value="CCN FAMILY MEMBER 5"/>
    <property type="match status" value="1"/>
</dbReference>
<dbReference type="PROSITE" id="PS00222">
    <property type="entry name" value="IGFBP_N_1"/>
    <property type="match status" value="1"/>
</dbReference>
<accession>L9KVC7</accession>
<evidence type="ECO:0000256" key="1">
    <source>
        <dbReference type="ARBA" id="ARBA00022729"/>
    </source>
</evidence>
<dbReference type="InterPro" id="IPR009030">
    <property type="entry name" value="Growth_fac_rcpt_cys_sf"/>
</dbReference>
<evidence type="ECO:0000259" key="4">
    <source>
        <dbReference type="PROSITE" id="PS51323"/>
    </source>
</evidence>
<name>L9KVC7_TUPCH</name>
<proteinExistence type="predicted"/>
<dbReference type="GO" id="GO:0007165">
    <property type="term" value="P:signal transduction"/>
    <property type="evidence" value="ECO:0007669"/>
    <property type="project" value="TreeGrafter"/>
</dbReference>
<dbReference type="Pfam" id="PF00219">
    <property type="entry name" value="IGFBP"/>
    <property type="match status" value="1"/>
</dbReference>
<dbReference type="PROSITE" id="PS51323">
    <property type="entry name" value="IGFBP_N_2"/>
    <property type="match status" value="1"/>
</dbReference>
<dbReference type="InterPro" id="IPR017891">
    <property type="entry name" value="Insulin_GF-bd_Cys-rich_CS"/>
</dbReference>
<reference evidence="6" key="2">
    <citation type="journal article" date="2013" name="Nat. Commun.">
        <title>Genome of the Chinese tree shrew.</title>
        <authorList>
            <person name="Fan Y."/>
            <person name="Huang Z.Y."/>
            <person name="Cao C.C."/>
            <person name="Chen C.S."/>
            <person name="Chen Y.X."/>
            <person name="Fan D.D."/>
            <person name="He J."/>
            <person name="Hou H.L."/>
            <person name="Hu L."/>
            <person name="Hu X.T."/>
            <person name="Jiang X.T."/>
            <person name="Lai R."/>
            <person name="Lang Y.S."/>
            <person name="Liang B."/>
            <person name="Liao S.G."/>
            <person name="Mu D."/>
            <person name="Ma Y.Y."/>
            <person name="Niu Y.Y."/>
            <person name="Sun X.Q."/>
            <person name="Xia J.Q."/>
            <person name="Xiao J."/>
            <person name="Xiong Z.Q."/>
            <person name="Xu L."/>
            <person name="Yang L."/>
            <person name="Zhang Y."/>
            <person name="Zhao W."/>
            <person name="Zhao X.D."/>
            <person name="Zheng Y.T."/>
            <person name="Zhou J.M."/>
            <person name="Zhu Y.B."/>
            <person name="Zhang G.J."/>
            <person name="Wang J."/>
            <person name="Yao Y.G."/>
        </authorList>
    </citation>
    <scope>NUCLEOTIDE SEQUENCE [LARGE SCALE GENOMIC DNA]</scope>
</reference>